<feature type="transmembrane region" description="Helical" evidence="7">
    <location>
        <begin position="148"/>
        <end position="177"/>
    </location>
</feature>
<evidence type="ECO:0000256" key="4">
    <source>
        <dbReference type="ARBA" id="ARBA00022692"/>
    </source>
</evidence>
<feature type="transmembrane region" description="Helical" evidence="7">
    <location>
        <begin position="298"/>
        <end position="325"/>
    </location>
</feature>
<gene>
    <name evidence="8" type="primary">chrA</name>
    <name evidence="8" type="ORF">EKE94_06995</name>
</gene>
<evidence type="ECO:0000256" key="7">
    <source>
        <dbReference type="SAM" id="Phobius"/>
    </source>
</evidence>
<evidence type="ECO:0000256" key="1">
    <source>
        <dbReference type="ARBA" id="ARBA00004651"/>
    </source>
</evidence>
<protein>
    <submittedName>
        <fullName evidence="8">Chromate efflux transporter</fullName>
    </submittedName>
</protein>
<feature type="transmembrane region" description="Helical" evidence="7">
    <location>
        <begin position="337"/>
        <end position="362"/>
    </location>
</feature>
<feature type="transmembrane region" description="Helical" evidence="7">
    <location>
        <begin position="382"/>
        <end position="400"/>
    </location>
</feature>
<feature type="transmembrane region" description="Helical" evidence="7">
    <location>
        <begin position="407"/>
        <end position="424"/>
    </location>
</feature>
<dbReference type="RefSeq" id="WP_127905884.1">
    <property type="nucleotide sequence ID" value="NZ_RQXX01000002.1"/>
</dbReference>
<comment type="subcellular location">
    <subcellularLocation>
        <location evidence="1">Cell membrane</location>
        <topology evidence="1">Multi-pass membrane protein</topology>
    </subcellularLocation>
</comment>
<accession>A0A438AIR4</accession>
<sequence>MTARPPPPTFAQLFAVFGRIGLLSFGGPAAQIALMHRDLVEERSWLSEDRFLRALSFCMLLPGPEAMQLATYCGWRMRGTAGGLLAGLLFVLPGAVAIFALAWAYSLWGALPATQALFLGIKATVVVIVLDALHRVARRALTRPDHWVLAGAAFLALFAFDLPFPLVIAAAAAWGALARAPEAIDDADPDPAGAPRTGRTVAIWLTIWLAPVAALWASGATLLTGIAVFFAKLAVVTFGGAYAVLAYMTQEAVEGRGWLTADQMLDALGLAETTPGPLILVTQFVGFLAGAGAGGLPLAVAAALVTLWVTFAPCFLWIFAGAPYLDALSRRPRLKGALAAITAAVVGVILNLSIWFAMHVFFAHIATVTVGPVDMPLPVPNSFSPLATGLAMLAGGVLIGLRWPLPIVLGLAAAAGLLAGIPAAA</sequence>
<proteinExistence type="inferred from homology"/>
<keyword evidence="6 7" id="KW-0472">Membrane</keyword>
<dbReference type="AlphaFoldDB" id="A0A438AIR4"/>
<dbReference type="InterPro" id="IPR003370">
    <property type="entry name" value="Chromate_transpt"/>
</dbReference>
<organism evidence="8 9">
    <name type="scientific">Mesobaculum littorinae</name>
    <dbReference type="NCBI Taxonomy" id="2486419"/>
    <lineage>
        <taxon>Bacteria</taxon>
        <taxon>Pseudomonadati</taxon>
        <taxon>Pseudomonadota</taxon>
        <taxon>Alphaproteobacteria</taxon>
        <taxon>Rhodobacterales</taxon>
        <taxon>Roseobacteraceae</taxon>
        <taxon>Mesobaculum</taxon>
    </lineage>
</organism>
<name>A0A438AIR4_9RHOB</name>
<dbReference type="PIRSF" id="PIRSF004810">
    <property type="entry name" value="ChrA"/>
    <property type="match status" value="1"/>
</dbReference>
<feature type="transmembrane region" description="Helical" evidence="7">
    <location>
        <begin position="12"/>
        <end position="34"/>
    </location>
</feature>
<dbReference type="OrthoDB" id="8969999at2"/>
<evidence type="ECO:0000256" key="5">
    <source>
        <dbReference type="ARBA" id="ARBA00022989"/>
    </source>
</evidence>
<keyword evidence="9" id="KW-1185">Reference proteome</keyword>
<keyword evidence="3" id="KW-1003">Cell membrane</keyword>
<feature type="transmembrane region" description="Helical" evidence="7">
    <location>
        <begin position="82"/>
        <end position="105"/>
    </location>
</feature>
<dbReference type="InterPro" id="IPR014047">
    <property type="entry name" value="Chr_Tranpt_l_chain"/>
</dbReference>
<comment type="similarity">
    <text evidence="2">Belongs to the chromate ion transporter (CHR) (TC 2.A.51) family.</text>
</comment>
<evidence type="ECO:0000256" key="3">
    <source>
        <dbReference type="ARBA" id="ARBA00022475"/>
    </source>
</evidence>
<dbReference type="PANTHER" id="PTHR33567:SF3">
    <property type="entry name" value="CHROMATE ION TRANSPORTER (EUROFUNG)"/>
    <property type="match status" value="1"/>
</dbReference>
<evidence type="ECO:0000313" key="9">
    <source>
        <dbReference type="Proteomes" id="UP000285908"/>
    </source>
</evidence>
<reference evidence="8 9" key="1">
    <citation type="submission" date="2018-11" db="EMBL/GenBank/DDBJ databases">
        <title>Mesobaculum littorinae gen. nov., sp. nov., isolated from Littorina scabra that represents a novel genus of the order Rhodobacteraceae.</title>
        <authorList>
            <person name="Li F."/>
        </authorList>
    </citation>
    <scope>NUCLEOTIDE SEQUENCE [LARGE SCALE GENOMIC DNA]</scope>
    <source>
        <strain evidence="8 9">M0103</strain>
    </source>
</reference>
<evidence type="ECO:0000313" key="8">
    <source>
        <dbReference type="EMBL" id="RVV98653.1"/>
    </source>
</evidence>
<keyword evidence="5 7" id="KW-1133">Transmembrane helix</keyword>
<dbReference type="EMBL" id="RQXX01000002">
    <property type="protein sequence ID" value="RVV98653.1"/>
    <property type="molecule type" value="Genomic_DNA"/>
</dbReference>
<feature type="transmembrane region" description="Helical" evidence="7">
    <location>
        <begin position="117"/>
        <end position="136"/>
    </location>
</feature>
<comment type="caution">
    <text evidence="8">The sequence shown here is derived from an EMBL/GenBank/DDBJ whole genome shotgun (WGS) entry which is preliminary data.</text>
</comment>
<dbReference type="GO" id="GO:0015109">
    <property type="term" value="F:chromate transmembrane transporter activity"/>
    <property type="evidence" value="ECO:0007669"/>
    <property type="project" value="InterPro"/>
</dbReference>
<dbReference type="Pfam" id="PF02417">
    <property type="entry name" value="Chromate_transp"/>
    <property type="match status" value="2"/>
</dbReference>
<keyword evidence="4 7" id="KW-0812">Transmembrane</keyword>
<dbReference type="GO" id="GO:0005886">
    <property type="term" value="C:plasma membrane"/>
    <property type="evidence" value="ECO:0007669"/>
    <property type="project" value="UniProtKB-SubCell"/>
</dbReference>
<evidence type="ECO:0000256" key="6">
    <source>
        <dbReference type="ARBA" id="ARBA00023136"/>
    </source>
</evidence>
<feature type="transmembrane region" description="Helical" evidence="7">
    <location>
        <begin position="197"/>
        <end position="217"/>
    </location>
</feature>
<dbReference type="Proteomes" id="UP000285908">
    <property type="component" value="Unassembled WGS sequence"/>
</dbReference>
<dbReference type="PANTHER" id="PTHR33567">
    <property type="entry name" value="CHROMATE ION TRANSPORTER (EUROFUNG)"/>
    <property type="match status" value="1"/>
</dbReference>
<evidence type="ECO:0000256" key="2">
    <source>
        <dbReference type="ARBA" id="ARBA00005262"/>
    </source>
</evidence>
<feature type="transmembrane region" description="Helical" evidence="7">
    <location>
        <begin position="229"/>
        <end position="248"/>
    </location>
</feature>
<dbReference type="NCBIfam" id="TIGR00937">
    <property type="entry name" value="2A51"/>
    <property type="match status" value="1"/>
</dbReference>